<dbReference type="GO" id="GO:0015293">
    <property type="term" value="F:symporter activity"/>
    <property type="evidence" value="ECO:0007669"/>
    <property type="project" value="UniProtKB-KW"/>
</dbReference>
<evidence type="ECO:0000256" key="3">
    <source>
        <dbReference type="ARBA" id="ARBA00022692"/>
    </source>
</evidence>
<evidence type="ECO:0000256" key="1">
    <source>
        <dbReference type="ARBA" id="ARBA00004141"/>
    </source>
</evidence>
<dbReference type="RefSeq" id="WP_129832406.1">
    <property type="nucleotide sequence ID" value="NZ_CP035704.1"/>
</dbReference>
<dbReference type="PANTHER" id="PTHR11706">
    <property type="entry name" value="SOLUTE CARRIER PROTEIN FAMILY 11 MEMBER"/>
    <property type="match status" value="1"/>
</dbReference>
<dbReference type="EMBL" id="CP035704">
    <property type="protein sequence ID" value="QBB70147.1"/>
    <property type="molecule type" value="Genomic_DNA"/>
</dbReference>
<dbReference type="GO" id="GO:0015086">
    <property type="term" value="F:cadmium ion transmembrane transporter activity"/>
    <property type="evidence" value="ECO:0007669"/>
    <property type="project" value="TreeGrafter"/>
</dbReference>
<evidence type="ECO:0000256" key="5">
    <source>
        <dbReference type="ARBA" id="ARBA00022989"/>
    </source>
</evidence>
<sequence>MNKCDKVEVEEQPSSVLSMLGPGLVTGAADDDPSGVGTYSQVGAQFGFAMLWTMLFSLPLMLAVQEISARIGRVTGKGIAGNLHGFSKWITYPVVFLLFLANTINIGADIAAMGAAAKLLLNGPVLLYATGFALASVVLEVFVCYKRYAPWLKWMTMALFAYVATVFAVHVPWGEAMKATLLPKLAFNSDYLTALIAVLGTTISPYLFFWQASQEVEDMRSVRDDKPLRRAPHQAARHLWRIRLDTVVGMVFSALVAYFIILTCAVTLHAHGVTKIDTAAQAAEALRPVAGSFAFVLFALGIIGTGMLAIPVLAGSAAYGVGELLHWRTGLEHRAEHAKGFYGVITVATLLGLALNFTGIDPIKALFWSAVINGVVAVPVLFLMMLISQNQKIMTKKFSLPQGLRLLGWLTWVVMLLASIGMFVTW</sequence>
<feature type="transmembrane region" description="Helical" evidence="7">
    <location>
        <begin position="406"/>
        <end position="424"/>
    </location>
</feature>
<feature type="transmembrane region" description="Helical" evidence="7">
    <location>
        <begin position="152"/>
        <end position="171"/>
    </location>
</feature>
<comment type="subcellular location">
    <subcellularLocation>
        <location evidence="1">Membrane</location>
        <topology evidence="1">Multi-pass membrane protein</topology>
    </subcellularLocation>
</comment>
<keyword evidence="3 7" id="KW-0812">Transmembrane</keyword>
<feature type="transmembrane region" description="Helical" evidence="7">
    <location>
        <begin position="89"/>
        <end position="113"/>
    </location>
</feature>
<protein>
    <submittedName>
        <fullName evidence="8">Divalent metal cation transporter</fullName>
    </submittedName>
</protein>
<accession>A0A411HIC1</accession>
<dbReference type="OrthoDB" id="9787548at2"/>
<keyword evidence="2" id="KW-0813">Transport</keyword>
<feature type="transmembrane region" description="Helical" evidence="7">
    <location>
        <begin position="366"/>
        <end position="386"/>
    </location>
</feature>
<keyword evidence="4" id="KW-0769">Symport</keyword>
<evidence type="ECO:0000313" key="8">
    <source>
        <dbReference type="EMBL" id="QBB70147.1"/>
    </source>
</evidence>
<evidence type="ECO:0000313" key="9">
    <source>
        <dbReference type="Proteomes" id="UP000291562"/>
    </source>
</evidence>
<dbReference type="Proteomes" id="UP000291562">
    <property type="component" value="Chromosome"/>
</dbReference>
<feature type="transmembrane region" description="Helical" evidence="7">
    <location>
        <begin position="125"/>
        <end position="145"/>
    </location>
</feature>
<dbReference type="InterPro" id="IPR001046">
    <property type="entry name" value="NRAMP_fam"/>
</dbReference>
<dbReference type="KEGG" id="xbc:ELE36_07085"/>
<dbReference type="GO" id="GO:0005384">
    <property type="term" value="F:manganese ion transmembrane transporter activity"/>
    <property type="evidence" value="ECO:0007669"/>
    <property type="project" value="TreeGrafter"/>
</dbReference>
<evidence type="ECO:0000256" key="2">
    <source>
        <dbReference type="ARBA" id="ARBA00022448"/>
    </source>
</evidence>
<evidence type="ECO:0000256" key="4">
    <source>
        <dbReference type="ARBA" id="ARBA00022847"/>
    </source>
</evidence>
<keyword evidence="6 7" id="KW-0472">Membrane</keyword>
<feature type="transmembrane region" description="Helical" evidence="7">
    <location>
        <begin position="191"/>
        <end position="210"/>
    </location>
</feature>
<evidence type="ECO:0000256" key="7">
    <source>
        <dbReference type="SAM" id="Phobius"/>
    </source>
</evidence>
<dbReference type="AlphaFoldDB" id="A0A411HIC1"/>
<reference evidence="8 9" key="1">
    <citation type="submission" date="2019-01" db="EMBL/GenBank/DDBJ databases">
        <title>Pseudolysobacter antarctica gen. nov., sp. nov., isolated from Fildes Peninsula, Antarctica.</title>
        <authorList>
            <person name="Wei Z."/>
            <person name="Peng F."/>
        </authorList>
    </citation>
    <scope>NUCLEOTIDE SEQUENCE [LARGE SCALE GENOMIC DNA]</scope>
    <source>
        <strain evidence="8 9">AQ6-296</strain>
    </source>
</reference>
<keyword evidence="9" id="KW-1185">Reference proteome</keyword>
<keyword evidence="5 7" id="KW-1133">Transmembrane helix</keyword>
<feature type="transmembrane region" description="Helical" evidence="7">
    <location>
        <begin position="247"/>
        <end position="270"/>
    </location>
</feature>
<gene>
    <name evidence="8" type="ORF">ELE36_07085</name>
</gene>
<dbReference type="GO" id="GO:0005886">
    <property type="term" value="C:plasma membrane"/>
    <property type="evidence" value="ECO:0007669"/>
    <property type="project" value="TreeGrafter"/>
</dbReference>
<proteinExistence type="predicted"/>
<organism evidence="8 9">
    <name type="scientific">Pseudolysobacter antarcticus</name>
    <dbReference type="NCBI Taxonomy" id="2511995"/>
    <lineage>
        <taxon>Bacteria</taxon>
        <taxon>Pseudomonadati</taxon>
        <taxon>Pseudomonadota</taxon>
        <taxon>Gammaproteobacteria</taxon>
        <taxon>Lysobacterales</taxon>
        <taxon>Rhodanobacteraceae</taxon>
        <taxon>Pseudolysobacter</taxon>
    </lineage>
</organism>
<feature type="transmembrane region" description="Helical" evidence="7">
    <location>
        <begin position="290"/>
        <end position="319"/>
    </location>
</feature>
<dbReference type="Pfam" id="PF01566">
    <property type="entry name" value="Nramp"/>
    <property type="match status" value="1"/>
</dbReference>
<feature type="transmembrane region" description="Helical" evidence="7">
    <location>
        <begin position="340"/>
        <end position="360"/>
    </location>
</feature>
<dbReference type="GO" id="GO:0034755">
    <property type="term" value="P:iron ion transmembrane transport"/>
    <property type="evidence" value="ECO:0007669"/>
    <property type="project" value="TreeGrafter"/>
</dbReference>
<evidence type="ECO:0000256" key="6">
    <source>
        <dbReference type="ARBA" id="ARBA00023136"/>
    </source>
</evidence>
<name>A0A411HIC1_9GAMM</name>
<dbReference type="PANTHER" id="PTHR11706:SF33">
    <property type="entry name" value="NATURAL RESISTANCE-ASSOCIATED MACROPHAGE PROTEIN 2"/>
    <property type="match status" value="1"/>
</dbReference>
<feature type="transmembrane region" description="Helical" evidence="7">
    <location>
        <begin position="46"/>
        <end position="68"/>
    </location>
</feature>